<dbReference type="InterPro" id="IPR029033">
    <property type="entry name" value="His_PPase_superfam"/>
</dbReference>
<organism evidence="2 3">
    <name type="scientific">Candidatus Enterococcus murrayae</name>
    <dbReference type="NCBI Taxonomy" id="2815321"/>
    <lineage>
        <taxon>Bacteria</taxon>
        <taxon>Bacillati</taxon>
        <taxon>Bacillota</taxon>
        <taxon>Bacilli</taxon>
        <taxon>Lactobacillales</taxon>
        <taxon>Enterococcaceae</taxon>
        <taxon>Enterococcus</taxon>
    </lineage>
</organism>
<dbReference type="CDD" id="cd07067">
    <property type="entry name" value="HP_PGM_like"/>
    <property type="match status" value="1"/>
</dbReference>
<gene>
    <name evidence="2" type="ORF">JZO85_15925</name>
</gene>
<dbReference type="PANTHER" id="PTHR46517:SF1">
    <property type="entry name" value="FRUCTOSE-2,6-BISPHOSPHATASE TIGAR"/>
    <property type="match status" value="1"/>
</dbReference>
<dbReference type="Proteomes" id="UP000664495">
    <property type="component" value="Unassembled WGS sequence"/>
</dbReference>
<dbReference type="PANTHER" id="PTHR46517">
    <property type="entry name" value="FRUCTOSE-2,6-BISPHOSPHATASE TIGAR"/>
    <property type="match status" value="1"/>
</dbReference>
<comment type="caution">
    <text evidence="2">The sequence shown here is derived from an EMBL/GenBank/DDBJ whole genome shotgun (WGS) entry which is preliminary data.</text>
</comment>
<evidence type="ECO:0000313" key="3">
    <source>
        <dbReference type="Proteomes" id="UP000664495"/>
    </source>
</evidence>
<dbReference type="SMART" id="SM00855">
    <property type="entry name" value="PGAM"/>
    <property type="match status" value="1"/>
</dbReference>
<dbReference type="RefSeq" id="WP_207109510.1">
    <property type="nucleotide sequence ID" value="NZ_JAFLVR010000038.1"/>
</dbReference>
<dbReference type="EMBL" id="JAFLVR010000038">
    <property type="protein sequence ID" value="MBO0453750.1"/>
    <property type="molecule type" value="Genomic_DNA"/>
</dbReference>
<reference evidence="2 3" key="1">
    <citation type="submission" date="2021-03" db="EMBL/GenBank/DDBJ databases">
        <title>Enterococcal diversity collection.</title>
        <authorList>
            <person name="Gilmore M.S."/>
            <person name="Schwartzman J."/>
            <person name="Van Tyne D."/>
            <person name="Martin M."/>
            <person name="Earl A.M."/>
            <person name="Manson A.L."/>
            <person name="Straub T."/>
            <person name="Salamzade R."/>
            <person name="Saavedra J."/>
            <person name="Lebreton F."/>
            <person name="Prichula J."/>
            <person name="Schaufler K."/>
            <person name="Gaca A."/>
            <person name="Sgardioli B."/>
            <person name="Wagenaar J."/>
            <person name="Strong T."/>
        </authorList>
    </citation>
    <scope>NUCLEOTIDE SEQUENCE [LARGE SCALE GENOMIC DNA]</scope>
    <source>
        <strain evidence="2 3">MJM16</strain>
    </source>
</reference>
<evidence type="ECO:0000256" key="1">
    <source>
        <dbReference type="ARBA" id="ARBA00022801"/>
    </source>
</evidence>
<dbReference type="InterPro" id="IPR051695">
    <property type="entry name" value="Phosphoglycerate_Mutase"/>
</dbReference>
<accession>A0ABS3HLH0</accession>
<proteinExistence type="predicted"/>
<protein>
    <submittedName>
        <fullName evidence="2">Histidine phosphatase family protein</fullName>
    </submittedName>
</protein>
<keyword evidence="1" id="KW-0378">Hydrolase</keyword>
<keyword evidence="3" id="KW-1185">Reference proteome</keyword>
<dbReference type="SUPFAM" id="SSF53254">
    <property type="entry name" value="Phosphoglycerate mutase-like"/>
    <property type="match status" value="1"/>
</dbReference>
<name>A0ABS3HLH0_9ENTE</name>
<dbReference type="InterPro" id="IPR013078">
    <property type="entry name" value="His_Pase_superF_clade-1"/>
</dbReference>
<evidence type="ECO:0000313" key="2">
    <source>
        <dbReference type="EMBL" id="MBO0453750.1"/>
    </source>
</evidence>
<dbReference type="Gene3D" id="3.40.50.1240">
    <property type="entry name" value="Phosphoglycerate mutase-like"/>
    <property type="match status" value="1"/>
</dbReference>
<dbReference type="Pfam" id="PF00300">
    <property type="entry name" value="His_Phos_1"/>
    <property type="match status" value="2"/>
</dbReference>
<sequence length="258" mass="28426">MKKIVGVLLACVVGITVLGGWNIDEVEAAKKNDEITIYLVRHGKTFFNTTGQVQGFADSPLTDKGISQAKKLGTGLKNIKFDLAYSSDLGRQRNTAKLILAKSGNAKTELLEHDGFKEWNYGGYEGKTNEEMWTPVFEKNGFKMDEEWSDYGKLVEKIGDEGIANSIAENDPLKAAETYDEITTRGQAAMNKVIKDAKKQKAKNVMIVSSGSMIPTLLELIAPGEYDGETIDNCSVTTLKYKAGKYSVKKIGDMQYVE</sequence>